<evidence type="ECO:0000256" key="1">
    <source>
        <dbReference type="ARBA" id="ARBA00004651"/>
    </source>
</evidence>
<dbReference type="RefSeq" id="WP_145023956.1">
    <property type="nucleotide sequence ID" value="NZ_VLLN01000019.1"/>
</dbReference>
<evidence type="ECO:0000256" key="7">
    <source>
        <dbReference type="SAM" id="Phobius"/>
    </source>
</evidence>
<protein>
    <submittedName>
        <fullName evidence="10">ATP-binding cassette subfamily C protein CydD</fullName>
    </submittedName>
</protein>
<comment type="caution">
    <text evidence="10">The sequence shown here is derived from an EMBL/GenBank/DDBJ whole genome shotgun (WGS) entry which is preliminary data.</text>
</comment>
<dbReference type="InterPro" id="IPR003439">
    <property type="entry name" value="ABC_transporter-like_ATP-bd"/>
</dbReference>
<dbReference type="Gene3D" id="3.40.50.300">
    <property type="entry name" value="P-loop containing nucleotide triphosphate hydrolases"/>
    <property type="match status" value="1"/>
</dbReference>
<dbReference type="PROSITE" id="PS50929">
    <property type="entry name" value="ABC_TM1F"/>
    <property type="match status" value="1"/>
</dbReference>
<evidence type="ECO:0000256" key="2">
    <source>
        <dbReference type="ARBA" id="ARBA00022692"/>
    </source>
</evidence>
<evidence type="ECO:0000259" key="9">
    <source>
        <dbReference type="PROSITE" id="PS50929"/>
    </source>
</evidence>
<keyword evidence="6 7" id="KW-0472">Membrane</keyword>
<dbReference type="PANTHER" id="PTHR24221:SF590">
    <property type="entry name" value="COMPONENT LINKED WITH THE ASSEMBLY OF CYTOCHROME' TRANSPORT TRANSMEMBRANE ATP-BINDING PROTEIN ABC TRANSPORTER CYDD-RELATED"/>
    <property type="match status" value="1"/>
</dbReference>
<feature type="transmembrane region" description="Helical" evidence="7">
    <location>
        <begin position="168"/>
        <end position="187"/>
    </location>
</feature>
<keyword evidence="3" id="KW-0547">Nucleotide-binding</keyword>
<dbReference type="GO" id="GO:0005886">
    <property type="term" value="C:plasma membrane"/>
    <property type="evidence" value="ECO:0007669"/>
    <property type="project" value="UniProtKB-SubCell"/>
</dbReference>
<dbReference type="CDD" id="cd18584">
    <property type="entry name" value="ABC_6TM_AarD_CydD"/>
    <property type="match status" value="1"/>
</dbReference>
<evidence type="ECO:0000259" key="8">
    <source>
        <dbReference type="PROSITE" id="PS50893"/>
    </source>
</evidence>
<dbReference type="PROSITE" id="PS00211">
    <property type="entry name" value="ABC_TRANSPORTER_1"/>
    <property type="match status" value="1"/>
</dbReference>
<dbReference type="OrthoDB" id="9772049at2"/>
<evidence type="ECO:0000313" key="10">
    <source>
        <dbReference type="EMBL" id="TWJ17755.1"/>
    </source>
</evidence>
<dbReference type="InterPro" id="IPR014216">
    <property type="entry name" value="ABC_transptr_CydD"/>
</dbReference>
<dbReference type="AlphaFoldDB" id="A0A562VIL2"/>
<feature type="domain" description="ABC transporter" evidence="8">
    <location>
        <begin position="344"/>
        <end position="572"/>
    </location>
</feature>
<keyword evidence="4 10" id="KW-0067">ATP-binding</keyword>
<dbReference type="SUPFAM" id="SSF90123">
    <property type="entry name" value="ABC transporter transmembrane region"/>
    <property type="match status" value="1"/>
</dbReference>
<dbReference type="SUPFAM" id="SSF52540">
    <property type="entry name" value="P-loop containing nucleoside triphosphate hydrolases"/>
    <property type="match status" value="1"/>
</dbReference>
<feature type="transmembrane region" description="Helical" evidence="7">
    <location>
        <begin position="248"/>
        <end position="273"/>
    </location>
</feature>
<dbReference type="Pfam" id="PF00005">
    <property type="entry name" value="ABC_tran"/>
    <property type="match status" value="1"/>
</dbReference>
<dbReference type="GO" id="GO:0005524">
    <property type="term" value="F:ATP binding"/>
    <property type="evidence" value="ECO:0007669"/>
    <property type="project" value="UniProtKB-KW"/>
</dbReference>
<dbReference type="InterPro" id="IPR011527">
    <property type="entry name" value="ABC1_TM_dom"/>
</dbReference>
<dbReference type="Pfam" id="PF00664">
    <property type="entry name" value="ABC_membrane"/>
    <property type="match status" value="1"/>
</dbReference>
<dbReference type="NCBIfam" id="TIGR02857">
    <property type="entry name" value="CydD"/>
    <property type="match status" value="1"/>
</dbReference>
<comment type="subcellular location">
    <subcellularLocation>
        <location evidence="1">Cell membrane</location>
        <topology evidence="1">Multi-pass membrane protein</topology>
    </subcellularLocation>
</comment>
<proteinExistence type="predicted"/>
<dbReference type="PANTHER" id="PTHR24221">
    <property type="entry name" value="ATP-BINDING CASSETTE SUB-FAMILY B"/>
    <property type="match status" value="1"/>
</dbReference>
<keyword evidence="2 7" id="KW-0812">Transmembrane</keyword>
<organism evidence="10 11">
    <name type="scientific">Geobacter argillaceus</name>
    <dbReference type="NCBI Taxonomy" id="345631"/>
    <lineage>
        <taxon>Bacteria</taxon>
        <taxon>Pseudomonadati</taxon>
        <taxon>Thermodesulfobacteriota</taxon>
        <taxon>Desulfuromonadia</taxon>
        <taxon>Geobacterales</taxon>
        <taxon>Geobacteraceae</taxon>
        <taxon>Geobacter</taxon>
    </lineage>
</organism>
<dbReference type="InterPro" id="IPR017871">
    <property type="entry name" value="ABC_transporter-like_CS"/>
</dbReference>
<sequence>MGSNETNNNKRPETWLLGEAKGVRGRLAGAVCLAFCAGLLIILQARFLALACHRVVIGRAAVADVLPLAGGVALLAILRGLLTYLAERQSAAAAARLKERVRSALYRHILALSPAGRAGEETGPLVEVVTSGVEGLEPYVARFLPHLALAAFLPVLALAFVLPAEWRGSLVLLFSAPFIPLFMVLIGRGSESLNRRQWGRLSRMAGHLLDLVQGLPDLKIFGAVRREAAMVARVSEEYRQATMAVLRLAFLSAFTLEFFATVGTAVVAVLVGFRLLSGHLSLADGLFVLLLAPEFYLPLRTLGLSYHSRMQGVAAAERIAPLLDLPAAEGYGGTLQVPTGPLTVRFEGVSFRYAGDRGGVTGVDLELPSGSLTALAGESGSGKSTLVRLLAGLIRPSSGTIRVNGIDLAQLDPAGWHGRLAFVPQRPFFFKGTIRDNLLLGCPQTDGEAIRRALDAAHASPFIDRLPSGLGTVLGDRGAGLSGGELRRLALARVFLRDAALVVLDEPTAGLDAESERLVGEALERLATGRTMLLISHREGLLRRAERVAVLAAGTVERVVSPTRFLDGEEAP</sequence>
<dbReference type="InterPro" id="IPR003593">
    <property type="entry name" value="AAA+_ATPase"/>
</dbReference>
<reference evidence="10 11" key="1">
    <citation type="submission" date="2019-07" db="EMBL/GenBank/DDBJ databases">
        <title>Genomic Encyclopedia of Archaeal and Bacterial Type Strains, Phase II (KMG-II): from individual species to whole genera.</title>
        <authorList>
            <person name="Goeker M."/>
        </authorList>
    </citation>
    <scope>NUCLEOTIDE SEQUENCE [LARGE SCALE GENOMIC DNA]</scope>
    <source>
        <strain evidence="10 11">ATCC BAA-1139</strain>
    </source>
</reference>
<evidence type="ECO:0000256" key="5">
    <source>
        <dbReference type="ARBA" id="ARBA00022989"/>
    </source>
</evidence>
<dbReference type="GO" id="GO:0140359">
    <property type="term" value="F:ABC-type transporter activity"/>
    <property type="evidence" value="ECO:0007669"/>
    <property type="project" value="InterPro"/>
</dbReference>
<feature type="domain" description="ABC transmembrane type-1" evidence="9">
    <location>
        <begin position="28"/>
        <end position="311"/>
    </location>
</feature>
<dbReference type="GO" id="GO:0042883">
    <property type="term" value="P:cysteine transport"/>
    <property type="evidence" value="ECO:0007669"/>
    <property type="project" value="InterPro"/>
</dbReference>
<dbReference type="PROSITE" id="PS50893">
    <property type="entry name" value="ABC_TRANSPORTER_2"/>
    <property type="match status" value="1"/>
</dbReference>
<dbReference type="InterPro" id="IPR036640">
    <property type="entry name" value="ABC1_TM_sf"/>
</dbReference>
<dbReference type="GO" id="GO:0016887">
    <property type="term" value="F:ATP hydrolysis activity"/>
    <property type="evidence" value="ECO:0007669"/>
    <property type="project" value="InterPro"/>
</dbReference>
<dbReference type="Gene3D" id="1.20.1560.10">
    <property type="entry name" value="ABC transporter type 1, transmembrane domain"/>
    <property type="match status" value="1"/>
</dbReference>
<name>A0A562VIL2_9BACT</name>
<feature type="transmembrane region" description="Helical" evidence="7">
    <location>
        <begin position="65"/>
        <end position="86"/>
    </location>
</feature>
<dbReference type="InterPro" id="IPR027417">
    <property type="entry name" value="P-loop_NTPase"/>
</dbReference>
<feature type="transmembrane region" description="Helical" evidence="7">
    <location>
        <begin position="27"/>
        <end position="45"/>
    </location>
</feature>
<dbReference type="EMBL" id="VLLN01000019">
    <property type="protein sequence ID" value="TWJ17755.1"/>
    <property type="molecule type" value="Genomic_DNA"/>
</dbReference>
<evidence type="ECO:0000256" key="6">
    <source>
        <dbReference type="ARBA" id="ARBA00023136"/>
    </source>
</evidence>
<feature type="transmembrane region" description="Helical" evidence="7">
    <location>
        <begin position="143"/>
        <end position="162"/>
    </location>
</feature>
<evidence type="ECO:0000256" key="3">
    <source>
        <dbReference type="ARBA" id="ARBA00022741"/>
    </source>
</evidence>
<evidence type="ECO:0000313" key="11">
    <source>
        <dbReference type="Proteomes" id="UP000319449"/>
    </source>
</evidence>
<keyword evidence="11" id="KW-1185">Reference proteome</keyword>
<dbReference type="SMART" id="SM00382">
    <property type="entry name" value="AAA"/>
    <property type="match status" value="1"/>
</dbReference>
<dbReference type="InterPro" id="IPR039421">
    <property type="entry name" value="Type_1_exporter"/>
</dbReference>
<keyword evidence="5 7" id="KW-1133">Transmembrane helix</keyword>
<gene>
    <name evidence="10" type="ORF">JN12_02872</name>
</gene>
<dbReference type="Proteomes" id="UP000319449">
    <property type="component" value="Unassembled WGS sequence"/>
</dbReference>
<accession>A0A562VIL2</accession>
<evidence type="ECO:0000256" key="4">
    <source>
        <dbReference type="ARBA" id="ARBA00022840"/>
    </source>
</evidence>